<dbReference type="Gene3D" id="1.20.1600.10">
    <property type="entry name" value="Outer membrane efflux proteins (OEP)"/>
    <property type="match status" value="1"/>
</dbReference>
<evidence type="ECO:0000256" key="1">
    <source>
        <dbReference type="ARBA" id="ARBA00007613"/>
    </source>
</evidence>
<keyword evidence="2" id="KW-0175">Coiled coil</keyword>
<comment type="similarity">
    <text evidence="1">Belongs to the outer membrane factor (OMF) (TC 1.B.17) family.</text>
</comment>
<dbReference type="EMBL" id="AM406670">
    <property type="protein sequence ID" value="CAL92841.1"/>
    <property type="molecule type" value="Genomic_DNA"/>
</dbReference>
<dbReference type="AlphaFoldDB" id="A1K1Y6"/>
<keyword evidence="3" id="KW-0732">Signal</keyword>
<dbReference type="InterPro" id="IPR010131">
    <property type="entry name" value="MdtP/NodT-like"/>
</dbReference>
<sequence length="405" mass="42429">MAACAIAGSMICCAALAQTTAPRVGLARALDAAWQRTQAGTEAQVALARAEAEQAAADSLLPEPPALELSHRSDRWHDNKGARENEVGLALPLWLPGQRSARQAAAEAGQALARSGEDADRLRLAGEVREAAWALAGLDAEAAVAEAQLRYLRELAADVERRVQAGELARTDAIAARAEALAAQAALSEARERRHAAMTRWQTLTGLDAPADPREADTVPDAAGDDGLPATHPGLRLAAQAVEHARRGVEVARTDRAAPPELTLSYRREVGESGAAAERSINVGLRVPFGTDARNRPLAAAAQGELAQAQVAELRLRQQLAGDLLVARGALQAAQAQAEAARERAGLLRERAQLIDKAFRAGEAALPELLLAASAATQGEAGRARQDAALGLARARLQQVSGILP</sequence>
<feature type="coiled-coil region" evidence="2">
    <location>
        <begin position="324"/>
        <end position="351"/>
    </location>
</feature>
<dbReference type="SUPFAM" id="SSF56954">
    <property type="entry name" value="Outer membrane efflux proteins (OEP)"/>
    <property type="match status" value="1"/>
</dbReference>
<dbReference type="Proteomes" id="UP000002588">
    <property type="component" value="Chromosome"/>
</dbReference>
<dbReference type="HOGENOM" id="CLU_045519_0_0_4"/>
<dbReference type="InterPro" id="IPR003423">
    <property type="entry name" value="OMP_efflux"/>
</dbReference>
<keyword evidence="5" id="KW-1185">Reference proteome</keyword>
<dbReference type="PANTHER" id="PTHR30203">
    <property type="entry name" value="OUTER MEMBRANE CATION EFFLUX PROTEIN"/>
    <property type="match status" value="1"/>
</dbReference>
<evidence type="ECO:0000256" key="3">
    <source>
        <dbReference type="SAM" id="SignalP"/>
    </source>
</evidence>
<protein>
    <submittedName>
        <fullName evidence="4">Hypothetical outer membrane efflux protein</fullName>
    </submittedName>
</protein>
<evidence type="ECO:0000313" key="5">
    <source>
        <dbReference type="Proteomes" id="UP000002588"/>
    </source>
</evidence>
<dbReference type="Pfam" id="PF02321">
    <property type="entry name" value="OEP"/>
    <property type="match status" value="1"/>
</dbReference>
<organism evidence="4 5">
    <name type="scientific">Azoarcus sp. (strain BH72)</name>
    <dbReference type="NCBI Taxonomy" id="418699"/>
    <lineage>
        <taxon>Bacteria</taxon>
        <taxon>Pseudomonadati</taxon>
        <taxon>Pseudomonadota</taxon>
        <taxon>Betaproteobacteria</taxon>
        <taxon>Rhodocyclales</taxon>
        <taxon>Zoogloeaceae</taxon>
        <taxon>Azoarcus</taxon>
    </lineage>
</organism>
<dbReference type="KEGG" id="azo:azo0224"/>
<dbReference type="eggNOG" id="COG1538">
    <property type="taxonomic scope" value="Bacteria"/>
</dbReference>
<accession>A1K1Y6</accession>
<evidence type="ECO:0000313" key="4">
    <source>
        <dbReference type="EMBL" id="CAL92841.1"/>
    </source>
</evidence>
<proteinExistence type="inferred from homology"/>
<dbReference type="STRING" id="62928.azo0224"/>
<evidence type="ECO:0000256" key="2">
    <source>
        <dbReference type="SAM" id="Coils"/>
    </source>
</evidence>
<dbReference type="PANTHER" id="PTHR30203:SF24">
    <property type="entry name" value="BLR4935 PROTEIN"/>
    <property type="match status" value="1"/>
</dbReference>
<dbReference type="GO" id="GO:0015562">
    <property type="term" value="F:efflux transmembrane transporter activity"/>
    <property type="evidence" value="ECO:0007669"/>
    <property type="project" value="InterPro"/>
</dbReference>
<feature type="signal peptide" evidence="3">
    <location>
        <begin position="1"/>
        <end position="17"/>
    </location>
</feature>
<feature type="chain" id="PRO_5002635191" evidence="3">
    <location>
        <begin position="18"/>
        <end position="405"/>
    </location>
</feature>
<name>A1K1Y6_AZOSB</name>
<gene>
    <name evidence="4" type="ordered locus">azo0224</name>
</gene>
<reference evidence="4 5" key="1">
    <citation type="journal article" date="2006" name="Nat. Biotechnol.">
        <title>Complete genome of the mutualistic, N2-fixing grass endophyte Azoarcus sp. strain BH72.</title>
        <authorList>
            <person name="Krause A."/>
            <person name="Ramakumar A."/>
            <person name="Bartels D."/>
            <person name="Battistoni F."/>
            <person name="Bekel T."/>
            <person name="Boch J."/>
            <person name="Boehm M."/>
            <person name="Friedrich F."/>
            <person name="Hurek T."/>
            <person name="Krause L."/>
            <person name="Linke B."/>
            <person name="McHardy A.C."/>
            <person name="Sarkar A."/>
            <person name="Schneiker S."/>
            <person name="Syed A.A."/>
            <person name="Thauer R."/>
            <person name="Vorhoelter F.-J."/>
            <person name="Weidner S."/>
            <person name="Puehler A."/>
            <person name="Reinhold-Hurek B."/>
            <person name="Kaiser O."/>
            <person name="Goesmann A."/>
        </authorList>
    </citation>
    <scope>NUCLEOTIDE SEQUENCE [LARGE SCALE GENOMIC DNA]</scope>
    <source>
        <strain evidence="4 5">BH72</strain>
    </source>
</reference>